<feature type="domain" description="DUF2341" evidence="1">
    <location>
        <begin position="796"/>
        <end position="875"/>
    </location>
</feature>
<dbReference type="SUPFAM" id="SSF49899">
    <property type="entry name" value="Concanavalin A-like lectins/glucanases"/>
    <property type="match status" value="1"/>
</dbReference>
<sequence>MYKIKIGTTEHKIVKLTMSQLLNEVDSFTAFVRNNDSTRADLTIGQTIEIYKNNWLVLTGIIVDRNIRRGLIKLTGREVIWNLYDKVLEIDQGQTDKKYITWSGSAKTLLEKYIVTSPFTLEYNIDDATIGVTFVHKKHLDAIKEVANKLAADWKSEGYKVIFDNLGFKKPAYYTLDGTDDYISAPNVIDTRPFTIDMMIKLEAIPTSGTFIFDTRDEVFCLGGKGFLIQLSTSGTARVGIGSTLYSVVDETFNSNTLDTPVQLANTCLVSGTVVVTTTDGLTTFTEGTDYTIDYVNGTITCLSTGSMTANTDYLIDYDYYKFVWSSYSIDLSDLQLHKLQITVTSTTMNIYMDGTLIETVDISAVTEASLKVATSMMIGCRYNGTGYTNMRFDYIRVYNSELSTSDLQRNRDERYNPITDNLVLWYDAGWTKNTTIRDLSGNGNDGTVNGATQGLDEFPKYTIIFYDQDREKIINKIYVRRYQGDPIRRSETETFNSGTLDTWVDLPQMQAIYTNYKSDVQRETEVVTTTDGATTFVRGVDYEMDYDNGKIKCLSTGSMVANTDYKITWYTEDYVYDNTATSIREESYFAGRNEDEISTIWQYAMNLIESFKTAFEQLKVLIPHNIVEKYALRAGDIIKLQDSTFGLTATEYKIKGYKIESNKSAYLFDLTSYSDDVAKYLSDLERELRDVRATLATIEKLNEIKSGLVPRDDNTYTLGTAEKNWAEGYISQKLQLRYGGIYGVQYIEMVGSSHPLGKYRYPITIKNYDTTEYTNVQVKIVLDSSNFDFSLSTSDGRDIRLTDENDNELPFYIEKWDTATPAATIWVKIPTLPASPDGVTAGVVNIRLYCGYDSFTSKSNKSAVFNYYDNLLANSGFETGDLTSWDTTGLSSPYVSRVESLGYNPYAGNYALWILVQGDALLGDEGYISQTVSLSGEVFYEATCRIYRSWRKVVNGRDSKFEIYAQVDTTDVFRETITGDATWLEKILNIDTSAAPSSLTIKLGVKALSDSPEADDASIVTDPGFETWTSVTNLTYWSEVDIQQNTSYLHSASSTYSVQELLGGSSEVSQTVPNVLTKLIYERGVWSYAPSGAPQYYITVITEYSDGTSDSDTNLWSSGVWSDNTFVISANKEISRIKISNPNTDISIYIDDVHFYAQSPCAMFDEVKLSAYTRVATTTDPTVSVGTMEDLTTGVPTIQFKASPMKILNSTGSLVMDLEDDLSAKFYGNVDIVGGLTLGNTLQIGGNITVGGGLTANWKSKVYLSSGGAADHFVLEVGDSLGVWLQFKNIDRYWIIGINSAEEFHVEDKTAGTAPFKIKPAAPSDSLVIDSTGNLTVGGTLYTSGVLEIRRSDPNDFVKMVDTDTNDYFAWRITSTGDLCLDIYDSSAGVHRYPIYFYPSSGNVKISYNLTVGGNLTLGTATTNYIRLGSNLRIYSKNTEWMHVRNAGDTDYIGVAAKKLYVSGCYIIGSTSYFAPQNDATYDLGTSTNRWRNINLSGYGLFGGVIRVRGNRLSWSDSSAGNFQYALIQGKTADGYHYIIVPCDNAGTKTANVGYLGDSSYYWYRVTARTVYYKALSSFACALDLADLPVDSKFKTVQEAKDFLRREYTKQRYHMPYRKKCPKCGKEYHATHCDKCDCGEEPELGLRCICGKWVRHEEEICPEHRDQWEDKYCFRTSDVIEAVGIVLIDILDRLERLERKL</sequence>
<dbReference type="Pfam" id="PF10102">
    <property type="entry name" value="DUF2341"/>
    <property type="match status" value="1"/>
</dbReference>
<reference evidence="2" key="1">
    <citation type="journal article" date="2017" name="MBio">
        <title>Viruses in the Oceanic Basement.</title>
        <authorList>
            <person name="Nigro O.D."/>
            <person name="Jungbluth S.P."/>
            <person name="Steward G.F."/>
            <person name="Rappe M.S."/>
        </authorList>
    </citation>
    <scope>NUCLEOTIDE SEQUENCE</scope>
    <source>
        <strain evidence="2">JdFR1000234</strain>
    </source>
</reference>
<dbReference type="Gene3D" id="2.60.120.200">
    <property type="match status" value="1"/>
</dbReference>
<evidence type="ECO:0000313" key="2">
    <source>
        <dbReference type="EMBL" id="AQQ75536.1"/>
    </source>
</evidence>
<protein>
    <submittedName>
        <fullName evidence="2">DUF2341-containing protein</fullName>
    </submittedName>
</protein>
<dbReference type="EMBL" id="KY229235">
    <property type="protein sequence ID" value="AQQ75536.1"/>
    <property type="molecule type" value="Genomic_DNA"/>
</dbReference>
<evidence type="ECO:0000259" key="1">
    <source>
        <dbReference type="Pfam" id="PF10102"/>
    </source>
</evidence>
<proteinExistence type="predicted"/>
<name>A0A1S5Y349_9VIRU</name>
<dbReference type="InterPro" id="IPR013320">
    <property type="entry name" value="ConA-like_dom_sf"/>
</dbReference>
<dbReference type="Gene3D" id="2.60.120.260">
    <property type="entry name" value="Galactose-binding domain-like"/>
    <property type="match status" value="2"/>
</dbReference>
<organism evidence="2">
    <name type="scientific">uncultured archaeal virus</name>
    <dbReference type="NCBI Taxonomy" id="1960247"/>
    <lineage>
        <taxon>Viruses</taxon>
        <taxon>environmental samples</taxon>
    </lineage>
</organism>
<gene>
    <name evidence="2" type="ORF">JDFR1000234_61</name>
</gene>
<accession>A0A1S5Y349</accession>
<dbReference type="InterPro" id="IPR018765">
    <property type="entry name" value="DUF2341"/>
</dbReference>